<feature type="compositionally biased region" description="Pro residues" evidence="1">
    <location>
        <begin position="98"/>
        <end position="118"/>
    </location>
</feature>
<protein>
    <submittedName>
        <fullName evidence="3">Uncharacterized protein</fullName>
    </submittedName>
</protein>
<evidence type="ECO:0000256" key="1">
    <source>
        <dbReference type="SAM" id="MobiDB-lite"/>
    </source>
</evidence>
<keyword evidence="4" id="KW-1185">Reference proteome</keyword>
<name>A0A135VAE4_9PEZI</name>
<evidence type="ECO:0000256" key="2">
    <source>
        <dbReference type="SAM" id="SignalP"/>
    </source>
</evidence>
<evidence type="ECO:0000313" key="3">
    <source>
        <dbReference type="EMBL" id="KXH69648.1"/>
    </source>
</evidence>
<feature type="signal peptide" evidence="2">
    <location>
        <begin position="1"/>
        <end position="16"/>
    </location>
</feature>
<reference evidence="3 4" key="1">
    <citation type="submission" date="2014-02" db="EMBL/GenBank/DDBJ databases">
        <title>The genome sequence of Colletotrichum salicis CBS 607.94.</title>
        <authorList>
            <person name="Baroncelli R."/>
            <person name="Thon M.R."/>
        </authorList>
    </citation>
    <scope>NUCLEOTIDE SEQUENCE [LARGE SCALE GENOMIC DNA]</scope>
    <source>
        <strain evidence="3 4">CBS 607.94</strain>
    </source>
</reference>
<organism evidence="3 4">
    <name type="scientific">Colletotrichum salicis</name>
    <dbReference type="NCBI Taxonomy" id="1209931"/>
    <lineage>
        <taxon>Eukaryota</taxon>
        <taxon>Fungi</taxon>
        <taxon>Dikarya</taxon>
        <taxon>Ascomycota</taxon>
        <taxon>Pezizomycotina</taxon>
        <taxon>Sordariomycetes</taxon>
        <taxon>Hypocreomycetidae</taxon>
        <taxon>Glomerellales</taxon>
        <taxon>Glomerellaceae</taxon>
        <taxon>Colletotrichum</taxon>
        <taxon>Colletotrichum acutatum species complex</taxon>
    </lineage>
</organism>
<proteinExistence type="predicted"/>
<dbReference type="AlphaFoldDB" id="A0A135VAE4"/>
<gene>
    <name evidence="3" type="ORF">CSAL01_06968</name>
</gene>
<keyword evidence="2" id="KW-0732">Signal</keyword>
<evidence type="ECO:0000313" key="4">
    <source>
        <dbReference type="Proteomes" id="UP000070121"/>
    </source>
</evidence>
<feature type="region of interest" description="Disordered" evidence="1">
    <location>
        <begin position="43"/>
        <end position="180"/>
    </location>
</feature>
<comment type="caution">
    <text evidence="3">The sequence shown here is derived from an EMBL/GenBank/DDBJ whole genome shotgun (WGS) entry which is preliminary data.</text>
</comment>
<sequence length="180" mass="20529">MPRIFLLRPVFILTVATYHLHPTNQVQQRQDVYIPGITLGRNLGLHPRNLHRPPKPQPRTTPKTRKRPSPPPQPISPSHHTRRLNPLDAPHPQTHPKSNPPPPRPPLPPPRRPNPLLPLNPALRPPPRRRKRPQRLPNNLVRLNPPPALRNLPPRRPAPSRTLPIPRQELHLSAHEAGST</sequence>
<dbReference type="EMBL" id="JFFI01000031">
    <property type="protein sequence ID" value="KXH69648.1"/>
    <property type="molecule type" value="Genomic_DNA"/>
</dbReference>
<dbReference type="Proteomes" id="UP000070121">
    <property type="component" value="Unassembled WGS sequence"/>
</dbReference>
<feature type="chain" id="PRO_5007805835" evidence="2">
    <location>
        <begin position="17"/>
        <end position="180"/>
    </location>
</feature>
<accession>A0A135VAE4</accession>